<dbReference type="GO" id="GO:0055085">
    <property type="term" value="P:transmembrane transport"/>
    <property type="evidence" value="ECO:0007669"/>
    <property type="project" value="InterPro"/>
</dbReference>
<accession>A0A1J1LE30</accession>
<organism evidence="5 6">
    <name type="scientific">Planktothrix tepida PCC 9214</name>
    <dbReference type="NCBI Taxonomy" id="671072"/>
    <lineage>
        <taxon>Bacteria</taxon>
        <taxon>Bacillati</taxon>
        <taxon>Cyanobacteriota</taxon>
        <taxon>Cyanophyceae</taxon>
        <taxon>Oscillatoriophycideae</taxon>
        <taxon>Oscillatoriales</taxon>
        <taxon>Microcoleaceae</taxon>
        <taxon>Planktothrix</taxon>
    </lineage>
</organism>
<comment type="similarity">
    <text evidence="1">Belongs to the phosphate/phosphite/phosphonate binding protein family.</text>
</comment>
<dbReference type="PROSITE" id="PS51257">
    <property type="entry name" value="PROKAR_LIPOPROTEIN"/>
    <property type="match status" value="1"/>
</dbReference>
<gene>
    <name evidence="5" type="ORF">PL9214290436</name>
</gene>
<feature type="signal peptide" evidence="4">
    <location>
        <begin position="1"/>
        <end position="24"/>
    </location>
</feature>
<sequence length="313" mass="34552">MLHKILGNLLLVSVVSLMVGCTQTSPTPSATTPTTTPTPTGTKTLVIGDVTNQPAKKITRYQPLADYLAARLSQFGIGMGEVKVAPDVGTMAEFLKSGQVDLYFDSPYPAMIATNKSGAQAILRRWKGGDPTYHTIIFALKDRGIERSEDLQGKMMAFDDVTSTSGFVLPFVYLKETGLKLKEKDSATDEVASDEVGYVFSKDDQNNIQWVISGKVDAAAVDYRSYLEIPEESRNAMVILGETEEVARHVVLVRSGLPPEQVEAIKQIMLDMDKTPEGKAVLEQFEETAKFDTFPTQKDIARMQELYEQVQNR</sequence>
<feature type="chain" id="PRO_5013312207" evidence="4">
    <location>
        <begin position="25"/>
        <end position="313"/>
    </location>
</feature>
<dbReference type="Pfam" id="PF12974">
    <property type="entry name" value="Phosphonate-bd"/>
    <property type="match status" value="1"/>
</dbReference>
<dbReference type="EMBL" id="CZDF01000132">
    <property type="protein sequence ID" value="CUR30845.1"/>
    <property type="molecule type" value="Genomic_DNA"/>
</dbReference>
<dbReference type="PANTHER" id="PTHR35841:SF1">
    <property type="entry name" value="PHOSPHONATES-BINDING PERIPLASMIC PROTEIN"/>
    <property type="match status" value="1"/>
</dbReference>
<feature type="region of interest" description="Disordered" evidence="3">
    <location>
        <begin position="23"/>
        <end position="42"/>
    </location>
</feature>
<dbReference type="RefSeq" id="WP_072717804.1">
    <property type="nucleotide sequence ID" value="NZ_LN889782.1"/>
</dbReference>
<evidence type="ECO:0000313" key="6">
    <source>
        <dbReference type="Proteomes" id="UP000184315"/>
    </source>
</evidence>
<dbReference type="GO" id="GO:0043190">
    <property type="term" value="C:ATP-binding cassette (ABC) transporter complex"/>
    <property type="evidence" value="ECO:0007669"/>
    <property type="project" value="InterPro"/>
</dbReference>
<dbReference type="InterPro" id="IPR005770">
    <property type="entry name" value="PhnD"/>
</dbReference>
<dbReference type="NCBIfam" id="TIGR01098">
    <property type="entry name" value="3A0109s03R"/>
    <property type="match status" value="1"/>
</dbReference>
<evidence type="ECO:0000256" key="3">
    <source>
        <dbReference type="SAM" id="MobiDB-lite"/>
    </source>
</evidence>
<protein>
    <submittedName>
        <fullName evidence="5">Putative secreted protein</fullName>
    </submittedName>
</protein>
<evidence type="ECO:0000256" key="1">
    <source>
        <dbReference type="ARBA" id="ARBA00007162"/>
    </source>
</evidence>
<evidence type="ECO:0000256" key="2">
    <source>
        <dbReference type="ARBA" id="ARBA00022729"/>
    </source>
</evidence>
<proteinExistence type="inferred from homology"/>
<dbReference type="SUPFAM" id="SSF53850">
    <property type="entry name" value="Periplasmic binding protein-like II"/>
    <property type="match status" value="1"/>
</dbReference>
<dbReference type="AlphaFoldDB" id="A0A1J1LE30"/>
<dbReference type="Proteomes" id="UP000184315">
    <property type="component" value="Unassembled WGS sequence"/>
</dbReference>
<dbReference type="OrthoDB" id="9776786at2"/>
<keyword evidence="6" id="KW-1185">Reference proteome</keyword>
<dbReference type="PANTHER" id="PTHR35841">
    <property type="entry name" value="PHOSPHONATES-BINDING PERIPLASMIC PROTEIN"/>
    <property type="match status" value="1"/>
</dbReference>
<reference evidence="6" key="1">
    <citation type="submission" date="2015-10" db="EMBL/GenBank/DDBJ databases">
        <authorList>
            <person name="Regsiter A."/>
            <person name="william w."/>
        </authorList>
    </citation>
    <scope>NUCLEOTIDE SEQUENCE [LARGE SCALE GENOMIC DNA]</scope>
</reference>
<keyword evidence="2 4" id="KW-0732">Signal</keyword>
<evidence type="ECO:0000313" key="5">
    <source>
        <dbReference type="EMBL" id="CUR30845.1"/>
    </source>
</evidence>
<dbReference type="Gene3D" id="3.40.190.10">
    <property type="entry name" value="Periplasmic binding protein-like II"/>
    <property type="match status" value="2"/>
</dbReference>
<name>A0A1J1LE30_9CYAN</name>
<dbReference type="STRING" id="671072.PL9214290436"/>
<evidence type="ECO:0000256" key="4">
    <source>
        <dbReference type="SAM" id="SignalP"/>
    </source>
</evidence>